<proteinExistence type="predicted"/>
<evidence type="ECO:0000259" key="1">
    <source>
        <dbReference type="Pfam" id="PF13460"/>
    </source>
</evidence>
<dbReference type="OrthoDB" id="9785372at2"/>
<dbReference type="SUPFAM" id="SSF51735">
    <property type="entry name" value="NAD(P)-binding Rossmann-fold domains"/>
    <property type="match status" value="1"/>
</dbReference>
<dbReference type="AlphaFoldDB" id="G5JNL2"/>
<feature type="domain" description="NAD(P)-binding" evidence="1">
    <location>
        <begin position="7"/>
        <end position="184"/>
    </location>
</feature>
<dbReference type="CDD" id="cd05243">
    <property type="entry name" value="SDR_a5"/>
    <property type="match status" value="1"/>
</dbReference>
<dbReference type="EMBL" id="AEUV02000002">
    <property type="protein sequence ID" value="EHI74822.1"/>
    <property type="molecule type" value="Genomic_DNA"/>
</dbReference>
<dbReference type="STRING" id="873449.STRCR_1467"/>
<dbReference type="InterPro" id="IPR016040">
    <property type="entry name" value="NAD(P)-bd_dom"/>
</dbReference>
<dbReference type="Proteomes" id="UP000004322">
    <property type="component" value="Unassembled WGS sequence"/>
</dbReference>
<reference evidence="2" key="1">
    <citation type="submission" date="2011-07" db="EMBL/GenBank/DDBJ databases">
        <authorList>
            <person name="Stanhope M.J."/>
            <person name="Durkin A.S."/>
            <person name="Hostetler J."/>
            <person name="Kim M."/>
            <person name="Radune D."/>
            <person name="Singh I."/>
            <person name="Town C.D."/>
        </authorList>
    </citation>
    <scope>NUCLEOTIDE SEQUENCE [LARGE SCALE GENOMIC DNA]</scope>
    <source>
        <strain evidence="2">HS-6</strain>
    </source>
</reference>
<dbReference type="Pfam" id="PF13460">
    <property type="entry name" value="NAD_binding_10"/>
    <property type="match status" value="1"/>
</dbReference>
<name>G5JNL2_STRCG</name>
<protein>
    <recommendedName>
        <fullName evidence="1">NAD(P)-binding domain-containing protein</fullName>
    </recommendedName>
</protein>
<dbReference type="Gene3D" id="3.40.50.720">
    <property type="entry name" value="NAD(P)-binding Rossmann-like Domain"/>
    <property type="match status" value="1"/>
</dbReference>
<accession>G5JNL2</accession>
<dbReference type="RefSeq" id="WP_004228552.1">
    <property type="nucleotide sequence ID" value="NZ_AEUV02000002.1"/>
</dbReference>
<comment type="caution">
    <text evidence="2">The sequence shown here is derived from an EMBL/GenBank/DDBJ whole genome shotgun (WGS) entry which is preliminary data.</text>
</comment>
<dbReference type="InterPro" id="IPR036291">
    <property type="entry name" value="NAD(P)-bd_dom_sf"/>
</dbReference>
<sequence length="207" mass="22088">MKVFLAGATGRVATEALKALVAKGHKVIAGARQSGRIALMDGVTPVTMDLHAPVESLVELVKGCDAVIFAAGSRGRDLLQTDAYGAVKLMQAAETAGLKRFIMLSALYSLTPEKWGDRLKDYYIAKYFADNYLVHQTDLDYTIVQPGRLLEEKGTGRISLGDEGLTSIPIADVGAVLATLADSPAMSLKVIEIHPGTLPISEAFTKL</sequence>
<dbReference type="PANTHER" id="PTHR15020:SF50">
    <property type="entry name" value="UPF0659 PROTEIN YMR090W"/>
    <property type="match status" value="1"/>
</dbReference>
<organism evidence="2 3">
    <name type="scientific">Streptococcus criceti HS-6</name>
    <dbReference type="NCBI Taxonomy" id="873449"/>
    <lineage>
        <taxon>Bacteria</taxon>
        <taxon>Bacillati</taxon>
        <taxon>Bacillota</taxon>
        <taxon>Bacilli</taxon>
        <taxon>Lactobacillales</taxon>
        <taxon>Streptococcaceae</taxon>
        <taxon>Streptococcus</taxon>
    </lineage>
</organism>
<evidence type="ECO:0000313" key="2">
    <source>
        <dbReference type="EMBL" id="EHI74822.1"/>
    </source>
</evidence>
<dbReference type="eggNOG" id="COG0702">
    <property type="taxonomic scope" value="Bacteria"/>
</dbReference>
<keyword evidence="3" id="KW-1185">Reference proteome</keyword>
<dbReference type="PANTHER" id="PTHR15020">
    <property type="entry name" value="FLAVIN REDUCTASE-RELATED"/>
    <property type="match status" value="1"/>
</dbReference>
<evidence type="ECO:0000313" key="3">
    <source>
        <dbReference type="Proteomes" id="UP000004322"/>
    </source>
</evidence>
<gene>
    <name evidence="2" type="ORF">STRCR_1467</name>
</gene>